<dbReference type="GO" id="GO:0005737">
    <property type="term" value="C:cytoplasm"/>
    <property type="evidence" value="ECO:0007669"/>
    <property type="project" value="UniProtKB-SubCell"/>
</dbReference>
<dbReference type="InterPro" id="IPR001789">
    <property type="entry name" value="Sig_transdc_resp-reg_receiver"/>
</dbReference>
<dbReference type="Gene3D" id="3.40.50.2300">
    <property type="match status" value="1"/>
</dbReference>
<dbReference type="InterPro" id="IPR009057">
    <property type="entry name" value="Homeodomain-like_sf"/>
</dbReference>
<keyword evidence="3 8" id="KW-0597">Phosphoprotein</keyword>
<dbReference type="PROSITE" id="PS01124">
    <property type="entry name" value="HTH_ARAC_FAMILY_2"/>
    <property type="match status" value="1"/>
</dbReference>
<dbReference type="Proteomes" id="UP000502136">
    <property type="component" value="Chromosome"/>
</dbReference>
<dbReference type="KEGG" id="palr:HGI30_14305"/>
<keyword evidence="4" id="KW-0902">Two-component regulatory system</keyword>
<dbReference type="EMBL" id="CP051428">
    <property type="protein sequence ID" value="QJC52621.1"/>
    <property type="molecule type" value="Genomic_DNA"/>
</dbReference>
<dbReference type="PANTHER" id="PTHR42713:SF3">
    <property type="entry name" value="TRANSCRIPTIONAL REGULATORY PROTEIN HPTR"/>
    <property type="match status" value="1"/>
</dbReference>
<evidence type="ECO:0000256" key="2">
    <source>
        <dbReference type="ARBA" id="ARBA00022490"/>
    </source>
</evidence>
<dbReference type="CDD" id="cd17536">
    <property type="entry name" value="REC_YesN-like"/>
    <property type="match status" value="1"/>
</dbReference>
<keyword evidence="7" id="KW-0804">Transcription</keyword>
<evidence type="ECO:0000313" key="12">
    <source>
        <dbReference type="Proteomes" id="UP000502136"/>
    </source>
</evidence>
<evidence type="ECO:0000256" key="1">
    <source>
        <dbReference type="ARBA" id="ARBA00004496"/>
    </source>
</evidence>
<dbReference type="RefSeq" id="WP_168908174.1">
    <property type="nucleotide sequence ID" value="NZ_CP051428.1"/>
</dbReference>
<name>A0A6H2GYV8_9BACL</name>
<evidence type="ECO:0000313" key="11">
    <source>
        <dbReference type="EMBL" id="QJC52621.1"/>
    </source>
</evidence>
<proteinExistence type="predicted"/>
<dbReference type="PANTHER" id="PTHR42713">
    <property type="entry name" value="HISTIDINE KINASE-RELATED"/>
    <property type="match status" value="1"/>
</dbReference>
<gene>
    <name evidence="11" type="ORF">HGI30_14305</name>
</gene>
<dbReference type="InterPro" id="IPR018060">
    <property type="entry name" value="HTH_AraC"/>
</dbReference>
<keyword evidence="5" id="KW-0805">Transcription regulation</keyword>
<dbReference type="GO" id="GO:0003700">
    <property type="term" value="F:DNA-binding transcription factor activity"/>
    <property type="evidence" value="ECO:0007669"/>
    <property type="project" value="InterPro"/>
</dbReference>
<dbReference type="SUPFAM" id="SSF52172">
    <property type="entry name" value="CheY-like"/>
    <property type="match status" value="1"/>
</dbReference>
<keyword evidence="2" id="KW-0963">Cytoplasm</keyword>
<evidence type="ECO:0000256" key="6">
    <source>
        <dbReference type="ARBA" id="ARBA00023125"/>
    </source>
</evidence>
<evidence type="ECO:0000256" key="4">
    <source>
        <dbReference type="ARBA" id="ARBA00023012"/>
    </source>
</evidence>
<dbReference type="InterPro" id="IPR051552">
    <property type="entry name" value="HptR"/>
</dbReference>
<accession>A0A6H2GYV8</accession>
<feature type="modified residue" description="4-aspartylphosphate" evidence="8">
    <location>
        <position position="58"/>
    </location>
</feature>
<keyword evidence="6" id="KW-0238">DNA-binding</keyword>
<dbReference type="Pfam" id="PF12833">
    <property type="entry name" value="HTH_18"/>
    <property type="match status" value="1"/>
</dbReference>
<evidence type="ECO:0000259" key="10">
    <source>
        <dbReference type="PROSITE" id="PS50110"/>
    </source>
</evidence>
<dbReference type="Pfam" id="PF00072">
    <property type="entry name" value="Response_reg"/>
    <property type="match status" value="1"/>
</dbReference>
<dbReference type="SMART" id="SM00448">
    <property type="entry name" value="REC"/>
    <property type="match status" value="1"/>
</dbReference>
<dbReference type="InterPro" id="IPR011006">
    <property type="entry name" value="CheY-like_superfamily"/>
</dbReference>
<dbReference type="AlphaFoldDB" id="A0A6H2GYV8"/>
<dbReference type="PROSITE" id="PS50110">
    <property type="entry name" value="RESPONSE_REGULATORY"/>
    <property type="match status" value="1"/>
</dbReference>
<dbReference type="Gene3D" id="1.10.10.60">
    <property type="entry name" value="Homeodomain-like"/>
    <property type="match status" value="2"/>
</dbReference>
<evidence type="ECO:0000256" key="7">
    <source>
        <dbReference type="ARBA" id="ARBA00023163"/>
    </source>
</evidence>
<organism evidence="11 12">
    <name type="scientific">Paenibacillus albicereus</name>
    <dbReference type="NCBI Taxonomy" id="2726185"/>
    <lineage>
        <taxon>Bacteria</taxon>
        <taxon>Bacillati</taxon>
        <taxon>Bacillota</taxon>
        <taxon>Bacilli</taxon>
        <taxon>Bacillales</taxon>
        <taxon>Paenibacillaceae</taxon>
        <taxon>Paenibacillus</taxon>
    </lineage>
</organism>
<feature type="domain" description="Response regulatory" evidence="10">
    <location>
        <begin position="6"/>
        <end position="123"/>
    </location>
</feature>
<evidence type="ECO:0000256" key="3">
    <source>
        <dbReference type="ARBA" id="ARBA00022553"/>
    </source>
</evidence>
<evidence type="ECO:0000259" key="9">
    <source>
        <dbReference type="PROSITE" id="PS01124"/>
    </source>
</evidence>
<feature type="domain" description="HTH araC/xylS-type" evidence="9">
    <location>
        <begin position="289"/>
        <end position="387"/>
    </location>
</feature>
<dbReference type="GO" id="GO:0043565">
    <property type="term" value="F:sequence-specific DNA binding"/>
    <property type="evidence" value="ECO:0007669"/>
    <property type="project" value="InterPro"/>
</dbReference>
<dbReference type="SMART" id="SM00342">
    <property type="entry name" value="HTH_ARAC"/>
    <property type="match status" value="1"/>
</dbReference>
<comment type="subcellular location">
    <subcellularLocation>
        <location evidence="1">Cytoplasm</location>
    </subcellularLocation>
</comment>
<evidence type="ECO:0000256" key="5">
    <source>
        <dbReference type="ARBA" id="ARBA00023015"/>
    </source>
</evidence>
<keyword evidence="12" id="KW-1185">Reference proteome</keyword>
<dbReference type="GO" id="GO:0000160">
    <property type="term" value="P:phosphorelay signal transduction system"/>
    <property type="evidence" value="ECO:0007669"/>
    <property type="project" value="UniProtKB-KW"/>
</dbReference>
<evidence type="ECO:0000256" key="8">
    <source>
        <dbReference type="PROSITE-ProRule" id="PRU00169"/>
    </source>
</evidence>
<reference evidence="11 12" key="1">
    <citation type="submission" date="2020-04" db="EMBL/GenBank/DDBJ databases">
        <title>Novel Paenibacillus strain UniB2 isolated from commercial digestive syrup.</title>
        <authorList>
            <person name="Thorat V."/>
            <person name="Kirdat K."/>
            <person name="Tiwarekar B."/>
            <person name="Yadav A."/>
        </authorList>
    </citation>
    <scope>NUCLEOTIDE SEQUENCE [LARGE SCALE GENOMIC DNA]</scope>
    <source>
        <strain evidence="11 12">UniB2</strain>
    </source>
</reference>
<dbReference type="SUPFAM" id="SSF46689">
    <property type="entry name" value="Homeodomain-like"/>
    <property type="match status" value="2"/>
</dbReference>
<protein>
    <submittedName>
        <fullName evidence="11">Response regulator</fullName>
    </submittedName>
</protein>
<sequence length="393" mass="43084">MGEKVKVMLVEDELLVRLGIRSLVDWERHSFDFIGEAADGEKALELMERQPPDILLTDIVMPRMDGLELIERVKALYPHVLILVLSSYGEFDYVRRAMKLGIEDYVLKTSIKPAVLLELLKETAGKLERGRGTAPSPLEAPAAEPGLAALLEAALAGAAAAAVPSAAFPPGAHRLLLLRGAPGEAAEDGARSTRLAHLVQAELQSRAAAVAAAPDGAAGALLRADGLGDDELRALIAPIGHAAGRWLGIPLTPRLSPPLSSWEAVRTFAEQEARAGGGRQALSTREDIRSLLEHMGEHYREPISLKEAARRLRMTEAYLSTLFKRETGSTFTDWVNRLRIDKAAELLRATDQPSYLISEQVGYENINYFGRIFKKIKGVSPQQYRTRFRKGMR</sequence>